<sequence length="145" mass="16060">MLSPSRLQRHSQSIASHGVAAAPARSTDRANTEPVHSSASSIPDPIQPHKTVDTWAKRVSIELLAHNSRRFRGQSRSGQMLSLCSRPHGEVWHLGIYRQQSHTTHKAQSSLRLGSPCGSTDNQGGHRDYNFHWFPAVLVSNADCY</sequence>
<evidence type="ECO:0000313" key="3">
    <source>
        <dbReference type="Proteomes" id="UP000215127"/>
    </source>
</evidence>
<evidence type="ECO:0000313" key="2">
    <source>
        <dbReference type="EMBL" id="SMQ52672.1"/>
    </source>
</evidence>
<gene>
    <name evidence="2" type="ORF">ZT3D7_G7825</name>
</gene>
<accession>A0A1X7RZ12</accession>
<reference evidence="2 3" key="1">
    <citation type="submission" date="2016-06" db="EMBL/GenBank/DDBJ databases">
        <authorList>
            <person name="Kjaerup R.B."/>
            <person name="Dalgaard T.S."/>
            <person name="Juul-Madsen H.R."/>
        </authorList>
    </citation>
    <scope>NUCLEOTIDE SEQUENCE [LARGE SCALE GENOMIC DNA]</scope>
</reference>
<feature type="region of interest" description="Disordered" evidence="1">
    <location>
        <begin position="1"/>
        <end position="49"/>
    </location>
</feature>
<evidence type="ECO:0000256" key="1">
    <source>
        <dbReference type="SAM" id="MobiDB-lite"/>
    </source>
</evidence>
<keyword evidence="3" id="KW-1185">Reference proteome</keyword>
<name>A0A1X7RZ12_ZYMT9</name>
<organism evidence="2 3">
    <name type="scientific">Zymoseptoria tritici (strain ST99CH_3D7)</name>
    <dbReference type="NCBI Taxonomy" id="1276538"/>
    <lineage>
        <taxon>Eukaryota</taxon>
        <taxon>Fungi</taxon>
        <taxon>Dikarya</taxon>
        <taxon>Ascomycota</taxon>
        <taxon>Pezizomycotina</taxon>
        <taxon>Dothideomycetes</taxon>
        <taxon>Dothideomycetidae</taxon>
        <taxon>Mycosphaerellales</taxon>
        <taxon>Mycosphaerellaceae</taxon>
        <taxon>Zymoseptoria</taxon>
    </lineage>
</organism>
<proteinExistence type="predicted"/>
<dbReference type="AlphaFoldDB" id="A0A1X7RZ12"/>
<protein>
    <submittedName>
        <fullName evidence="2">Uncharacterized protein</fullName>
    </submittedName>
</protein>
<dbReference type="EMBL" id="LT853698">
    <property type="protein sequence ID" value="SMQ52672.1"/>
    <property type="molecule type" value="Genomic_DNA"/>
</dbReference>
<dbReference type="Proteomes" id="UP000215127">
    <property type="component" value="Chromosome 7"/>
</dbReference>